<dbReference type="PANTHER" id="PTHR47878:SF1">
    <property type="entry name" value="FLAVODOXIN_FERREDOXIN--NADP REDUCTASE"/>
    <property type="match status" value="1"/>
</dbReference>
<reference evidence="11 12" key="1">
    <citation type="journal article" date="2009" name="J. Bacteriol.">
        <title>Genome sequences of three Agrobacterium biovars help elucidate the evolution of multichromosome genomes in bacteria.</title>
        <authorList>
            <person name="Slater S.C."/>
            <person name="Goldman B.S."/>
            <person name="Goodner B."/>
            <person name="Setubal J.C."/>
            <person name="Farrand S.K."/>
            <person name="Nester E.W."/>
            <person name="Burr T.J."/>
            <person name="Banta L."/>
            <person name="Dickerman A.W."/>
            <person name="Paulsen I."/>
            <person name="Otten L."/>
            <person name="Suen G."/>
            <person name="Welch R."/>
            <person name="Almeida N.F."/>
            <person name="Arnold F."/>
            <person name="Burton O.T."/>
            <person name="Du Z."/>
            <person name="Ewing A."/>
            <person name="Godsy E."/>
            <person name="Heisel S."/>
            <person name="Houmiel K.L."/>
            <person name="Jhaveri J."/>
            <person name="Lu J."/>
            <person name="Miller N.M."/>
            <person name="Norton S."/>
            <person name="Chen Q."/>
            <person name="Phoolcharoen W."/>
            <person name="Ohlin V."/>
            <person name="Ondrusek D."/>
            <person name="Pride N."/>
            <person name="Stricklin S.L."/>
            <person name="Sun J."/>
            <person name="Wheeler C."/>
            <person name="Wilson L."/>
            <person name="Zhu H."/>
            <person name="Wood D.W."/>
        </authorList>
    </citation>
    <scope>NUCLEOTIDE SEQUENCE [LARGE SCALE GENOMIC DNA]</scope>
    <source>
        <strain evidence="12">K84 / ATCC BAA-868</strain>
    </source>
</reference>
<keyword evidence="6" id="KW-0274">FAD</keyword>
<accession>B9JI57</accession>
<dbReference type="HOGENOM" id="CLU_003827_3_0_5"/>
<dbReference type="GO" id="GO:0000166">
    <property type="term" value="F:nucleotide binding"/>
    <property type="evidence" value="ECO:0007669"/>
    <property type="project" value="UniProtKB-KW"/>
</dbReference>
<feature type="domain" description="FAD-binding FR-type" evidence="10">
    <location>
        <begin position="26"/>
        <end position="126"/>
    </location>
</feature>
<dbReference type="SUPFAM" id="SSF63380">
    <property type="entry name" value="Riboflavin synthase domain-like"/>
    <property type="match status" value="1"/>
</dbReference>
<comment type="catalytic activity">
    <reaction evidence="9">
        <text>2 reduced [2Fe-2S]-[ferredoxin] + NADP(+) + H(+) = 2 oxidized [2Fe-2S]-[ferredoxin] + NADPH</text>
        <dbReference type="Rhea" id="RHEA:20125"/>
        <dbReference type="Rhea" id="RHEA-COMP:10000"/>
        <dbReference type="Rhea" id="RHEA-COMP:10001"/>
        <dbReference type="ChEBI" id="CHEBI:15378"/>
        <dbReference type="ChEBI" id="CHEBI:33737"/>
        <dbReference type="ChEBI" id="CHEBI:33738"/>
        <dbReference type="ChEBI" id="CHEBI:57783"/>
        <dbReference type="ChEBI" id="CHEBI:58349"/>
        <dbReference type="EC" id="1.18.1.2"/>
    </reaction>
</comment>
<dbReference type="Gene3D" id="3.40.50.80">
    <property type="entry name" value="Nucleotide-binding domain of ferredoxin-NADP reductase (FNR) module"/>
    <property type="match status" value="1"/>
</dbReference>
<evidence type="ECO:0000256" key="1">
    <source>
        <dbReference type="ARBA" id="ARBA00001974"/>
    </source>
</evidence>
<dbReference type="InterPro" id="IPR008333">
    <property type="entry name" value="Cbr1-like_FAD-bd_dom"/>
</dbReference>
<dbReference type="GO" id="GO:0042167">
    <property type="term" value="P:heme catabolic process"/>
    <property type="evidence" value="ECO:0007669"/>
    <property type="project" value="TreeGrafter"/>
</dbReference>
<evidence type="ECO:0000313" key="12">
    <source>
        <dbReference type="Proteomes" id="UP000001600"/>
    </source>
</evidence>
<evidence type="ECO:0000256" key="6">
    <source>
        <dbReference type="ARBA" id="ARBA00022827"/>
    </source>
</evidence>
<dbReference type="AlphaFoldDB" id="B9JI57"/>
<dbReference type="PROSITE" id="PS51384">
    <property type="entry name" value="FAD_FR"/>
    <property type="match status" value="1"/>
</dbReference>
<comment type="cofactor">
    <cofactor evidence="1">
        <name>FAD</name>
        <dbReference type="ChEBI" id="CHEBI:57692"/>
    </cofactor>
</comment>
<dbReference type="Gene3D" id="2.40.30.10">
    <property type="entry name" value="Translation factors"/>
    <property type="match status" value="1"/>
</dbReference>
<evidence type="ECO:0000256" key="4">
    <source>
        <dbReference type="ARBA" id="ARBA00022630"/>
    </source>
</evidence>
<sequence>MSLSTEEAVIIDGQQAGSAPAFPIPANVFVQTVTEVRHFTDRLFKFRITRPAEFRFRSGEFIMIGLPNAEKPVFRAYSIASPFWDDEIEFYSIKVPSGPLTEHLQKIVPGDTVLMRKKPTGTLVLDALIPGKRLYLLSTGTGVAPFASLIRDPETYEKFEEIVLIQTCRDVDELTYITEMVETLKDDPLIGELVGERLRLYTTTTREPFARMGRITDLLTSGKFFEETGLLRINPDEDRGMICGSAAMLKDTKAVLESFGLIEGANNAPATFVIERAFVG</sequence>
<protein>
    <recommendedName>
        <fullName evidence="3">ferredoxin--NADP(+) reductase</fullName>
        <ecNumber evidence="3">1.18.1.2</ecNumber>
    </recommendedName>
</protein>
<dbReference type="EC" id="1.18.1.2" evidence="3"/>
<dbReference type="PANTHER" id="PTHR47878">
    <property type="entry name" value="OXIDOREDUCTASE FAD/NAD(P)-BINDING DOMAIN PROTEIN"/>
    <property type="match status" value="1"/>
</dbReference>
<keyword evidence="4" id="KW-0285">Flavoprotein</keyword>
<keyword evidence="8" id="KW-0560">Oxidoreductase</keyword>
<keyword evidence="7" id="KW-0521">NADP</keyword>
<evidence type="ECO:0000256" key="8">
    <source>
        <dbReference type="ARBA" id="ARBA00023002"/>
    </source>
</evidence>
<evidence type="ECO:0000256" key="7">
    <source>
        <dbReference type="ARBA" id="ARBA00022857"/>
    </source>
</evidence>
<proteinExistence type="inferred from homology"/>
<dbReference type="RefSeq" id="WP_012649892.1">
    <property type="nucleotide sequence ID" value="NC_011983.1"/>
</dbReference>
<evidence type="ECO:0000256" key="9">
    <source>
        <dbReference type="ARBA" id="ARBA00047776"/>
    </source>
</evidence>
<organism evidence="11 12">
    <name type="scientific">Rhizobium rhizogenes (strain K84 / ATCC BAA-868)</name>
    <name type="common">Agrobacterium radiobacter</name>
    <dbReference type="NCBI Taxonomy" id="311403"/>
    <lineage>
        <taxon>Bacteria</taxon>
        <taxon>Pseudomonadati</taxon>
        <taxon>Pseudomonadota</taxon>
        <taxon>Alphaproteobacteria</taxon>
        <taxon>Hyphomicrobiales</taxon>
        <taxon>Rhizobiaceae</taxon>
        <taxon>Rhizobium/Agrobacterium group</taxon>
        <taxon>Rhizobium</taxon>
    </lineage>
</organism>
<dbReference type="SUPFAM" id="SSF52343">
    <property type="entry name" value="Ferredoxin reductase-like, C-terminal NADP-linked domain"/>
    <property type="match status" value="1"/>
</dbReference>
<dbReference type="InterPro" id="IPR039261">
    <property type="entry name" value="FNR_nucleotide-bd"/>
</dbReference>
<dbReference type="Pfam" id="PF00970">
    <property type="entry name" value="FAD_binding_6"/>
    <property type="match status" value="1"/>
</dbReference>
<comment type="similarity">
    <text evidence="2">Belongs to the ferredoxin--NADP reductase type 1 family.</text>
</comment>
<dbReference type="CDD" id="cd06195">
    <property type="entry name" value="FNR1"/>
    <property type="match status" value="1"/>
</dbReference>
<dbReference type="InterPro" id="IPR033892">
    <property type="entry name" value="FNR_bac"/>
</dbReference>
<dbReference type="InterPro" id="IPR017938">
    <property type="entry name" value="Riboflavin_synthase-like_b-brl"/>
</dbReference>
<evidence type="ECO:0000256" key="5">
    <source>
        <dbReference type="ARBA" id="ARBA00022741"/>
    </source>
</evidence>
<gene>
    <name evidence="11" type="primary">fpr</name>
    <name evidence="11" type="ordered locus">Arad_8288</name>
</gene>
<dbReference type="Pfam" id="PF00175">
    <property type="entry name" value="NAD_binding_1"/>
    <property type="match status" value="1"/>
</dbReference>
<dbReference type="KEGG" id="ara:Arad_8288"/>
<dbReference type="STRING" id="311403.Arad_8288"/>
<dbReference type="InterPro" id="IPR051930">
    <property type="entry name" value="FNR_type-1"/>
</dbReference>
<evidence type="ECO:0000256" key="2">
    <source>
        <dbReference type="ARBA" id="ARBA00008312"/>
    </source>
</evidence>
<dbReference type="InterPro" id="IPR001433">
    <property type="entry name" value="OxRdtase_FAD/NAD-bd"/>
</dbReference>
<dbReference type="GO" id="GO:0004324">
    <property type="term" value="F:ferredoxin-NADP+ reductase activity"/>
    <property type="evidence" value="ECO:0007669"/>
    <property type="project" value="UniProtKB-EC"/>
</dbReference>
<keyword evidence="5" id="KW-0547">Nucleotide-binding</keyword>
<name>B9JI57_RHIR8</name>
<evidence type="ECO:0000259" key="10">
    <source>
        <dbReference type="PROSITE" id="PS51384"/>
    </source>
</evidence>
<dbReference type="eggNOG" id="COG0543">
    <property type="taxonomic scope" value="Bacteria"/>
</dbReference>
<evidence type="ECO:0000313" key="11">
    <source>
        <dbReference type="EMBL" id="ACM29599.1"/>
    </source>
</evidence>
<dbReference type="InterPro" id="IPR017927">
    <property type="entry name" value="FAD-bd_FR_type"/>
</dbReference>
<evidence type="ECO:0000256" key="3">
    <source>
        <dbReference type="ARBA" id="ARBA00013223"/>
    </source>
</evidence>
<dbReference type="Proteomes" id="UP000001600">
    <property type="component" value="Chromosome 2"/>
</dbReference>
<dbReference type="GO" id="GO:0034599">
    <property type="term" value="P:cellular response to oxidative stress"/>
    <property type="evidence" value="ECO:0007669"/>
    <property type="project" value="TreeGrafter"/>
</dbReference>
<dbReference type="EMBL" id="CP000629">
    <property type="protein sequence ID" value="ACM29599.1"/>
    <property type="molecule type" value="Genomic_DNA"/>
</dbReference>